<dbReference type="GO" id="GO:0006364">
    <property type="term" value="P:rRNA processing"/>
    <property type="evidence" value="ECO:0007669"/>
    <property type="project" value="UniProtKB-UniRule"/>
</dbReference>
<protein>
    <recommendedName>
        <fullName evidence="3">Pre-rRNA-processing protein IPI3</fullName>
    </recommendedName>
</protein>
<dbReference type="InterPro" id="IPR036322">
    <property type="entry name" value="WD40_repeat_dom_sf"/>
</dbReference>
<dbReference type="GO" id="GO:0120330">
    <property type="term" value="C:rixosome complex"/>
    <property type="evidence" value="ECO:0007669"/>
    <property type="project" value="UniProtKB-UniRule"/>
</dbReference>
<keyword evidence="1 3" id="KW-0853">WD repeat</keyword>
<evidence type="ECO:0000256" key="2">
    <source>
        <dbReference type="ARBA" id="ARBA00022737"/>
    </source>
</evidence>
<accession>A0A9P7KFV8</accession>
<keyword evidence="4" id="KW-0175">Coiled coil</keyword>
<gene>
    <name evidence="5" type="ORF">DXG03_007833</name>
</gene>
<feature type="coiled-coil region" evidence="4">
    <location>
        <begin position="188"/>
        <end position="215"/>
    </location>
</feature>
<name>A0A9P7KFV8_9AGAR</name>
<keyword evidence="3" id="KW-0539">Nucleus</keyword>
<sequence>MNLFRQRDTKKGGQFTEALGGAGVSDIIRVGEESREEQKKRLIAVGQPITSLAISLASSHLLVGTETGLIHIYDIPSHQLLRTISTHKGLAVTHLATMLKPLDLIGHVNLTLTAGSTGDAKDVIPVKPVSPFQRMRDPKTREAHDVSVLLPAQRTTYSDDLYADDELLRDHAFFVQPSSATAASGTDKLTLKSKIDDLEAEVTRLREQLGKAKSVNDVMWDTVVQRTLGQDKALDGVDDERRRKRGRT</sequence>
<organism evidence="5 6">
    <name type="scientific">Asterophora parasitica</name>
    <dbReference type="NCBI Taxonomy" id="117018"/>
    <lineage>
        <taxon>Eukaryota</taxon>
        <taxon>Fungi</taxon>
        <taxon>Dikarya</taxon>
        <taxon>Basidiomycota</taxon>
        <taxon>Agaricomycotina</taxon>
        <taxon>Agaricomycetes</taxon>
        <taxon>Agaricomycetidae</taxon>
        <taxon>Agaricales</taxon>
        <taxon>Tricholomatineae</taxon>
        <taxon>Lyophyllaceae</taxon>
        <taxon>Asterophora</taxon>
    </lineage>
</organism>
<dbReference type="EMBL" id="JABCKV010000006">
    <property type="protein sequence ID" value="KAG5647909.1"/>
    <property type="molecule type" value="Genomic_DNA"/>
</dbReference>
<evidence type="ECO:0000313" key="5">
    <source>
        <dbReference type="EMBL" id="KAG5647909.1"/>
    </source>
</evidence>
<reference evidence="5" key="2">
    <citation type="submission" date="2021-10" db="EMBL/GenBank/DDBJ databases">
        <title>Phylogenomics reveals ancestral predisposition of the termite-cultivated fungus Termitomyces towards a domesticated lifestyle.</title>
        <authorList>
            <person name="Auxier B."/>
            <person name="Grum-Grzhimaylo A."/>
            <person name="Cardenas M.E."/>
            <person name="Lodge J.D."/>
            <person name="Laessoe T."/>
            <person name="Pedersen O."/>
            <person name="Smith M.E."/>
            <person name="Kuyper T.W."/>
            <person name="Franco-Molano E.A."/>
            <person name="Baroni T.J."/>
            <person name="Aanen D.K."/>
        </authorList>
    </citation>
    <scope>NUCLEOTIDE SEQUENCE</scope>
    <source>
        <strain evidence="5">AP01</strain>
        <tissue evidence="5">Mycelium</tissue>
    </source>
</reference>
<comment type="similarity">
    <text evidence="3">Belongs to the WD repeat IPI3/WDR18 family.</text>
</comment>
<dbReference type="PANTHER" id="PTHR18763:SF0">
    <property type="entry name" value="WD REPEAT-CONTAINING PROTEIN 18"/>
    <property type="match status" value="1"/>
</dbReference>
<keyword evidence="3" id="KW-0698">rRNA processing</keyword>
<comment type="subcellular location">
    <subcellularLocation>
        <location evidence="3">Nucleus</location>
    </subcellularLocation>
</comment>
<reference evidence="5" key="1">
    <citation type="submission" date="2020-07" db="EMBL/GenBank/DDBJ databases">
        <authorList>
            <person name="Nieuwenhuis M."/>
            <person name="Van De Peppel L.J.J."/>
        </authorList>
    </citation>
    <scope>NUCLEOTIDE SEQUENCE</scope>
    <source>
        <strain evidence="5">AP01</strain>
        <tissue evidence="5">Mycelium</tissue>
    </source>
</reference>
<dbReference type="SUPFAM" id="SSF50978">
    <property type="entry name" value="WD40 repeat-like"/>
    <property type="match status" value="1"/>
</dbReference>
<evidence type="ECO:0000256" key="1">
    <source>
        <dbReference type="ARBA" id="ARBA00022574"/>
    </source>
</evidence>
<comment type="subunit">
    <text evidence="3">Component of the RIX1 complex, composed of IPI1, RIX1/IPI2 and IPI3 in a 1:2:2 stoichiometry. The complex interacts (via RIX1) with MDN1 (via its hexameric AAA ATPase ring) and the pre-60S ribosome particles.</text>
</comment>
<dbReference type="GO" id="GO:0006261">
    <property type="term" value="P:DNA-templated DNA replication"/>
    <property type="evidence" value="ECO:0007669"/>
    <property type="project" value="TreeGrafter"/>
</dbReference>
<comment type="caution">
    <text evidence="5">The sequence shown here is derived from an EMBL/GenBank/DDBJ whole genome shotgun (WGS) entry which is preliminary data.</text>
</comment>
<dbReference type="InterPro" id="IPR045227">
    <property type="entry name" value="WDR18/Ipi3/RID3"/>
</dbReference>
<comment type="function">
    <text evidence="3">Component of the RIX1 complex required for processing of ITS2 sequences from 35S pre-rRNA.</text>
</comment>
<dbReference type="Proteomes" id="UP000775547">
    <property type="component" value="Unassembled WGS sequence"/>
</dbReference>
<dbReference type="OrthoDB" id="756370at2759"/>
<dbReference type="Gene3D" id="2.130.10.10">
    <property type="entry name" value="YVTN repeat-like/Quinoprotein amine dehydrogenase"/>
    <property type="match status" value="1"/>
</dbReference>
<proteinExistence type="inferred from homology"/>
<evidence type="ECO:0000256" key="3">
    <source>
        <dbReference type="RuleBase" id="RU369067"/>
    </source>
</evidence>
<dbReference type="GO" id="GO:0005656">
    <property type="term" value="C:nuclear pre-replicative complex"/>
    <property type="evidence" value="ECO:0007669"/>
    <property type="project" value="TreeGrafter"/>
</dbReference>
<keyword evidence="6" id="KW-1185">Reference proteome</keyword>
<dbReference type="PANTHER" id="PTHR18763">
    <property type="entry name" value="WD-REPEAT PROTEIN 18"/>
    <property type="match status" value="1"/>
</dbReference>
<evidence type="ECO:0000313" key="6">
    <source>
        <dbReference type="Proteomes" id="UP000775547"/>
    </source>
</evidence>
<keyword evidence="2" id="KW-0677">Repeat</keyword>
<evidence type="ECO:0000256" key="4">
    <source>
        <dbReference type="SAM" id="Coils"/>
    </source>
</evidence>
<dbReference type="AlphaFoldDB" id="A0A9P7KFV8"/>
<dbReference type="InterPro" id="IPR015943">
    <property type="entry name" value="WD40/YVTN_repeat-like_dom_sf"/>
</dbReference>